<dbReference type="NCBIfam" id="TIGR02937">
    <property type="entry name" value="sigma70-ECF"/>
    <property type="match status" value="1"/>
</dbReference>
<dbReference type="Proteomes" id="UP000823964">
    <property type="component" value="Unassembled WGS sequence"/>
</dbReference>
<comment type="similarity">
    <text evidence="1">Belongs to the sigma-70 factor family. ECF subfamily.</text>
</comment>
<dbReference type="InterPro" id="IPR013325">
    <property type="entry name" value="RNA_pol_sigma_r2"/>
</dbReference>
<reference evidence="8" key="2">
    <citation type="submission" date="2021-04" db="EMBL/GenBank/DDBJ databases">
        <authorList>
            <person name="Gilroy R."/>
        </authorList>
    </citation>
    <scope>NUCLEOTIDE SEQUENCE</scope>
    <source>
        <strain evidence="8">14975</strain>
    </source>
</reference>
<dbReference type="InterPro" id="IPR036388">
    <property type="entry name" value="WH-like_DNA-bd_sf"/>
</dbReference>
<proteinExistence type="inferred from homology"/>
<evidence type="ECO:0000256" key="5">
    <source>
        <dbReference type="ARBA" id="ARBA00023163"/>
    </source>
</evidence>
<evidence type="ECO:0000256" key="6">
    <source>
        <dbReference type="SAM" id="MobiDB-lite"/>
    </source>
</evidence>
<organism evidence="8 9">
    <name type="scientific">Candidatus Akkermansia intestinigallinarum</name>
    <dbReference type="NCBI Taxonomy" id="2838431"/>
    <lineage>
        <taxon>Bacteria</taxon>
        <taxon>Pseudomonadati</taxon>
        <taxon>Verrucomicrobiota</taxon>
        <taxon>Verrucomicrobiia</taxon>
        <taxon>Verrucomicrobiales</taxon>
        <taxon>Akkermansiaceae</taxon>
        <taxon>Akkermansia</taxon>
    </lineage>
</organism>
<feature type="region of interest" description="Disordered" evidence="6">
    <location>
        <begin position="1"/>
        <end position="20"/>
    </location>
</feature>
<keyword evidence="3" id="KW-0731">Sigma factor</keyword>
<evidence type="ECO:0000313" key="8">
    <source>
        <dbReference type="EMBL" id="HIX19193.1"/>
    </source>
</evidence>
<dbReference type="InterPro" id="IPR013324">
    <property type="entry name" value="RNA_pol_sigma_r3/r4-like"/>
</dbReference>
<dbReference type="InterPro" id="IPR014284">
    <property type="entry name" value="RNA_pol_sigma-70_dom"/>
</dbReference>
<feature type="domain" description="RNA polymerase sigma factor 70 region 4 type 2" evidence="7">
    <location>
        <begin position="130"/>
        <end position="173"/>
    </location>
</feature>
<dbReference type="PANTHER" id="PTHR43133">
    <property type="entry name" value="RNA POLYMERASE ECF-TYPE SIGMA FACTO"/>
    <property type="match status" value="1"/>
</dbReference>
<dbReference type="Pfam" id="PF08281">
    <property type="entry name" value="Sigma70_r4_2"/>
    <property type="match status" value="1"/>
</dbReference>
<evidence type="ECO:0000256" key="2">
    <source>
        <dbReference type="ARBA" id="ARBA00023015"/>
    </source>
</evidence>
<dbReference type="Gene3D" id="1.10.1740.10">
    <property type="match status" value="1"/>
</dbReference>
<evidence type="ECO:0000259" key="7">
    <source>
        <dbReference type="Pfam" id="PF08281"/>
    </source>
</evidence>
<dbReference type="GO" id="GO:0006352">
    <property type="term" value="P:DNA-templated transcription initiation"/>
    <property type="evidence" value="ECO:0007669"/>
    <property type="project" value="InterPro"/>
</dbReference>
<dbReference type="AlphaFoldDB" id="A0A9D2AHB8"/>
<protein>
    <submittedName>
        <fullName evidence="8">Sigma-70 family RNA polymerase sigma factor</fullName>
    </submittedName>
</protein>
<keyword evidence="5" id="KW-0804">Transcription</keyword>
<dbReference type="InterPro" id="IPR039425">
    <property type="entry name" value="RNA_pol_sigma-70-like"/>
</dbReference>
<gene>
    <name evidence="8" type="ORF">H9862_01155</name>
</gene>
<evidence type="ECO:0000256" key="3">
    <source>
        <dbReference type="ARBA" id="ARBA00023082"/>
    </source>
</evidence>
<dbReference type="SUPFAM" id="SSF88946">
    <property type="entry name" value="Sigma2 domain of RNA polymerase sigma factors"/>
    <property type="match status" value="1"/>
</dbReference>
<dbReference type="PANTHER" id="PTHR43133:SF8">
    <property type="entry name" value="RNA POLYMERASE SIGMA FACTOR HI_1459-RELATED"/>
    <property type="match status" value="1"/>
</dbReference>
<name>A0A9D2AHB8_9BACT</name>
<keyword evidence="2" id="KW-0805">Transcription regulation</keyword>
<accession>A0A9D2AHB8</accession>
<dbReference type="Gene3D" id="1.10.10.10">
    <property type="entry name" value="Winged helix-like DNA-binding domain superfamily/Winged helix DNA-binding domain"/>
    <property type="match status" value="1"/>
</dbReference>
<dbReference type="GO" id="GO:0016987">
    <property type="term" value="F:sigma factor activity"/>
    <property type="evidence" value="ECO:0007669"/>
    <property type="project" value="UniProtKB-KW"/>
</dbReference>
<comment type="caution">
    <text evidence="8">The sequence shown here is derived from an EMBL/GenBank/DDBJ whole genome shotgun (WGS) entry which is preliminary data.</text>
</comment>
<evidence type="ECO:0000313" key="9">
    <source>
        <dbReference type="Proteomes" id="UP000823964"/>
    </source>
</evidence>
<dbReference type="EMBL" id="DXFQ01000014">
    <property type="protein sequence ID" value="HIX19193.1"/>
    <property type="molecule type" value="Genomic_DNA"/>
</dbReference>
<dbReference type="CDD" id="cd06171">
    <property type="entry name" value="Sigma70_r4"/>
    <property type="match status" value="1"/>
</dbReference>
<sequence length="183" mass="20489">MTPPLQNSPASRQPAPTTSREWGEWLRPRLALLQRVAASYYPESPEDLLQSTLLALFRSASRGVPMPGGDELQAYCCTALRNKAYDWYDAQRRRRPIQAPVTDETPEPVGESFAPESLDAVGLRAKLPELLPPSQENVITMRIWGGMSFAEIGEALGVSRKTVYARFACAIRRLKELFDSDHE</sequence>
<evidence type="ECO:0000256" key="1">
    <source>
        <dbReference type="ARBA" id="ARBA00010641"/>
    </source>
</evidence>
<evidence type="ECO:0000256" key="4">
    <source>
        <dbReference type="ARBA" id="ARBA00023125"/>
    </source>
</evidence>
<dbReference type="GO" id="GO:0003677">
    <property type="term" value="F:DNA binding"/>
    <property type="evidence" value="ECO:0007669"/>
    <property type="project" value="UniProtKB-KW"/>
</dbReference>
<reference evidence="8" key="1">
    <citation type="journal article" date="2021" name="PeerJ">
        <title>Extensive microbial diversity within the chicken gut microbiome revealed by metagenomics and culture.</title>
        <authorList>
            <person name="Gilroy R."/>
            <person name="Ravi A."/>
            <person name="Getino M."/>
            <person name="Pursley I."/>
            <person name="Horton D.L."/>
            <person name="Alikhan N.F."/>
            <person name="Baker D."/>
            <person name="Gharbi K."/>
            <person name="Hall N."/>
            <person name="Watson M."/>
            <person name="Adriaenssens E.M."/>
            <person name="Foster-Nyarko E."/>
            <person name="Jarju S."/>
            <person name="Secka A."/>
            <person name="Antonio M."/>
            <person name="Oren A."/>
            <person name="Chaudhuri R.R."/>
            <person name="La Ragione R."/>
            <person name="Hildebrand F."/>
            <person name="Pallen M.J."/>
        </authorList>
    </citation>
    <scope>NUCLEOTIDE SEQUENCE</scope>
    <source>
        <strain evidence="8">14975</strain>
    </source>
</reference>
<dbReference type="SUPFAM" id="SSF88659">
    <property type="entry name" value="Sigma3 and sigma4 domains of RNA polymerase sigma factors"/>
    <property type="match status" value="1"/>
</dbReference>
<dbReference type="InterPro" id="IPR013249">
    <property type="entry name" value="RNA_pol_sigma70_r4_t2"/>
</dbReference>
<keyword evidence="4" id="KW-0238">DNA-binding</keyword>